<keyword evidence="1" id="KW-0732">Signal</keyword>
<dbReference type="Proteomes" id="UP000318437">
    <property type="component" value="Unassembled WGS sequence"/>
</dbReference>
<dbReference type="PROSITE" id="PS00018">
    <property type="entry name" value="EF_HAND_1"/>
    <property type="match status" value="2"/>
</dbReference>
<evidence type="ECO:0008006" key="4">
    <source>
        <dbReference type="Google" id="ProtNLM"/>
    </source>
</evidence>
<dbReference type="Gene3D" id="1.10.1330.10">
    <property type="entry name" value="Dockerin domain"/>
    <property type="match status" value="1"/>
</dbReference>
<dbReference type="AlphaFoldDB" id="A0A5C6CHL2"/>
<evidence type="ECO:0000256" key="1">
    <source>
        <dbReference type="SAM" id="SignalP"/>
    </source>
</evidence>
<dbReference type="InterPro" id="IPR002105">
    <property type="entry name" value="Dockerin_1_rpt"/>
</dbReference>
<dbReference type="InterPro" id="IPR036439">
    <property type="entry name" value="Dockerin_dom_sf"/>
</dbReference>
<sequence precursor="true">MKHSVKAFVVGLVGLVAGTTQGATFFYTGPNGGEFFNESNWNSISTGGGTSPLAGEIDPDIGILHDLIIEGKSVMATGPAGANGFRLDIGAGGILSLLAGSDLQVTNTSFNAQFEISTGGTFVFADANLGVDDDILLRGTSMFSGGTVESFADDIEFISSAITINGTEFTSDDSTIFRAEITPSAGSSVTGATFNAASRIGVREFNVTVTDSHFNVTGDVEDVFATDLPTATAALTLLGNSTLIADQVQEGVRLILGDSSTATLTNEADPDELTWFTETSTATLNSPNAQLILLNPQTDSSAAKIFNGVTGMSYASDSSTWIPTTWNGTDAVTLSITSLPSNADFDGDGDVDGRDFLIWQRGFGLTGQTSNSNGDANGNGTVDGVDLADWQAKYGGAPLVAAVAAVPEPASLLLIIMAVAGYSCKSFRRA</sequence>
<dbReference type="EMBL" id="SJPS01000006">
    <property type="protein sequence ID" value="TWU23515.1"/>
    <property type="molecule type" value="Genomic_DNA"/>
</dbReference>
<dbReference type="RefSeq" id="WP_146452025.1">
    <property type="nucleotide sequence ID" value="NZ_SJPS01000006.1"/>
</dbReference>
<dbReference type="GO" id="GO:0000272">
    <property type="term" value="P:polysaccharide catabolic process"/>
    <property type="evidence" value="ECO:0007669"/>
    <property type="project" value="InterPro"/>
</dbReference>
<feature type="signal peptide" evidence="1">
    <location>
        <begin position="1"/>
        <end position="22"/>
    </location>
</feature>
<dbReference type="GO" id="GO:0004553">
    <property type="term" value="F:hydrolase activity, hydrolyzing O-glycosyl compounds"/>
    <property type="evidence" value="ECO:0007669"/>
    <property type="project" value="InterPro"/>
</dbReference>
<feature type="chain" id="PRO_5022920813" description="PEP-CTERM protein-sorting domain-containing protein" evidence="1">
    <location>
        <begin position="23"/>
        <end position="430"/>
    </location>
</feature>
<evidence type="ECO:0000313" key="2">
    <source>
        <dbReference type="EMBL" id="TWU23515.1"/>
    </source>
</evidence>
<accession>A0A5C6CHL2</accession>
<evidence type="ECO:0000313" key="3">
    <source>
        <dbReference type="Proteomes" id="UP000318437"/>
    </source>
</evidence>
<protein>
    <recommendedName>
        <fullName evidence="4">PEP-CTERM protein-sorting domain-containing protein</fullName>
    </recommendedName>
</protein>
<comment type="caution">
    <text evidence="2">The sequence shown here is derived from an EMBL/GenBank/DDBJ whole genome shotgun (WGS) entry which is preliminary data.</text>
</comment>
<dbReference type="Pfam" id="PF00404">
    <property type="entry name" value="Dockerin_1"/>
    <property type="match status" value="1"/>
</dbReference>
<dbReference type="OrthoDB" id="265467at2"/>
<gene>
    <name evidence="2" type="ORF">Pla144_36900</name>
</gene>
<dbReference type="InterPro" id="IPR018247">
    <property type="entry name" value="EF_Hand_1_Ca_BS"/>
</dbReference>
<reference evidence="2 3" key="1">
    <citation type="submission" date="2019-02" db="EMBL/GenBank/DDBJ databases">
        <title>Deep-cultivation of Planctomycetes and their phenomic and genomic characterization uncovers novel biology.</title>
        <authorList>
            <person name="Wiegand S."/>
            <person name="Jogler M."/>
            <person name="Boedeker C."/>
            <person name="Pinto D."/>
            <person name="Vollmers J."/>
            <person name="Rivas-Marin E."/>
            <person name="Kohn T."/>
            <person name="Peeters S.H."/>
            <person name="Heuer A."/>
            <person name="Rast P."/>
            <person name="Oberbeckmann S."/>
            <person name="Bunk B."/>
            <person name="Jeske O."/>
            <person name="Meyerdierks A."/>
            <person name="Storesund J.E."/>
            <person name="Kallscheuer N."/>
            <person name="Luecker S."/>
            <person name="Lage O.M."/>
            <person name="Pohl T."/>
            <person name="Merkel B.J."/>
            <person name="Hornburger P."/>
            <person name="Mueller R.-W."/>
            <person name="Bruemmer F."/>
            <person name="Labrenz M."/>
            <person name="Spormann A.M."/>
            <person name="Op Den Camp H."/>
            <person name="Overmann J."/>
            <person name="Amann R."/>
            <person name="Jetten M.S.M."/>
            <person name="Mascher T."/>
            <person name="Medema M.H."/>
            <person name="Devos D.P."/>
            <person name="Kaster A.-K."/>
            <person name="Ovreas L."/>
            <person name="Rohde M."/>
            <person name="Galperin M.Y."/>
            <person name="Jogler C."/>
        </authorList>
    </citation>
    <scope>NUCLEOTIDE SEQUENCE [LARGE SCALE GENOMIC DNA]</scope>
    <source>
        <strain evidence="2 3">Pla144</strain>
    </source>
</reference>
<keyword evidence="3" id="KW-1185">Reference proteome</keyword>
<name>A0A5C6CHL2_9BACT</name>
<proteinExistence type="predicted"/>
<organism evidence="2 3">
    <name type="scientific">Bythopirellula polymerisocia</name>
    <dbReference type="NCBI Taxonomy" id="2528003"/>
    <lineage>
        <taxon>Bacteria</taxon>
        <taxon>Pseudomonadati</taxon>
        <taxon>Planctomycetota</taxon>
        <taxon>Planctomycetia</taxon>
        <taxon>Pirellulales</taxon>
        <taxon>Lacipirellulaceae</taxon>
        <taxon>Bythopirellula</taxon>
    </lineage>
</organism>